<evidence type="ECO:0000313" key="5">
    <source>
        <dbReference type="Proteomes" id="UP000005220"/>
    </source>
</evidence>
<feature type="domain" description="PIN" evidence="3">
    <location>
        <begin position="1071"/>
        <end position="1210"/>
    </location>
</feature>
<dbReference type="InParanoid" id="H2AYM1"/>
<dbReference type="InterPro" id="IPR011990">
    <property type="entry name" value="TPR-like_helical_dom_sf"/>
</dbReference>
<dbReference type="PANTHER" id="PTHR15696">
    <property type="entry name" value="SMG-7 SUPPRESSOR WITH MORPHOLOGICAL EFFECT ON GENITALIA PROTEIN 7"/>
    <property type="match status" value="1"/>
</dbReference>
<keyword evidence="5" id="KW-1185">Reference proteome</keyword>
<keyword evidence="2" id="KW-0472">Membrane</keyword>
<dbReference type="STRING" id="1071382.H2AYM1"/>
<dbReference type="eggNOG" id="ENOG502QQKF">
    <property type="taxonomic scope" value="Eukaryota"/>
</dbReference>
<dbReference type="SUPFAM" id="SSF88723">
    <property type="entry name" value="PIN domain-like"/>
    <property type="match status" value="1"/>
</dbReference>
<evidence type="ECO:0000259" key="3">
    <source>
        <dbReference type="SMART" id="SM00670"/>
    </source>
</evidence>
<dbReference type="RefSeq" id="XP_003958562.1">
    <property type="nucleotide sequence ID" value="XM_003958513.1"/>
</dbReference>
<reference evidence="4 5" key="1">
    <citation type="journal article" date="2011" name="Proc. Natl. Acad. Sci. U.S.A.">
        <title>Evolutionary erosion of yeast sex chromosomes by mating-type switching accidents.</title>
        <authorList>
            <person name="Gordon J.L."/>
            <person name="Armisen D."/>
            <person name="Proux-Wera E."/>
            <person name="Oheigeartaigh S.S."/>
            <person name="Byrne K.P."/>
            <person name="Wolfe K.H."/>
        </authorList>
    </citation>
    <scope>NUCLEOTIDE SEQUENCE [LARGE SCALE GENOMIC DNA]</scope>
    <source>
        <strain evidence="5">ATCC 22294 / BCRC 22015 / CBS 2517 / CECT 1963 / NBRC 1671 / NRRL Y-8276</strain>
    </source>
</reference>
<protein>
    <recommendedName>
        <fullName evidence="3">PIN domain-containing protein</fullName>
    </recommendedName>
</protein>
<dbReference type="GO" id="GO:0000184">
    <property type="term" value="P:nuclear-transcribed mRNA catabolic process, nonsense-mediated decay"/>
    <property type="evidence" value="ECO:0007669"/>
    <property type="project" value="TreeGrafter"/>
</dbReference>
<name>H2AYM1_KAZAF</name>
<dbReference type="GO" id="GO:0004540">
    <property type="term" value="F:RNA nuclease activity"/>
    <property type="evidence" value="ECO:0007669"/>
    <property type="project" value="UniProtKB-ARBA"/>
</dbReference>
<feature type="compositionally biased region" description="Low complexity" evidence="1">
    <location>
        <begin position="236"/>
        <end position="270"/>
    </location>
</feature>
<dbReference type="SMART" id="SM00670">
    <property type="entry name" value="PINc"/>
    <property type="match status" value="1"/>
</dbReference>
<gene>
    <name evidence="4" type="primary">KAFR0H00180</name>
    <name evidence="4" type="ORF">KAFR_0H00180</name>
</gene>
<feature type="compositionally biased region" description="Polar residues" evidence="1">
    <location>
        <begin position="103"/>
        <end position="115"/>
    </location>
</feature>
<accession>H2AYM1</accession>
<dbReference type="GO" id="GO:0005697">
    <property type="term" value="C:telomerase holoenzyme complex"/>
    <property type="evidence" value="ECO:0007669"/>
    <property type="project" value="TreeGrafter"/>
</dbReference>
<feature type="region of interest" description="Disordered" evidence="1">
    <location>
        <begin position="227"/>
        <end position="277"/>
    </location>
</feature>
<dbReference type="GeneID" id="13887424"/>
<dbReference type="Proteomes" id="UP000005220">
    <property type="component" value="Chromosome 8"/>
</dbReference>
<dbReference type="EMBL" id="HE650828">
    <property type="protein sequence ID" value="CCF59427.1"/>
    <property type="molecule type" value="Genomic_DNA"/>
</dbReference>
<feature type="transmembrane region" description="Helical" evidence="2">
    <location>
        <begin position="749"/>
        <end position="767"/>
    </location>
</feature>
<dbReference type="Gene3D" id="3.40.50.1010">
    <property type="entry name" value="5'-nuclease"/>
    <property type="match status" value="1"/>
</dbReference>
<keyword evidence="2" id="KW-0812">Transmembrane</keyword>
<dbReference type="AlphaFoldDB" id="H2AYM1"/>
<evidence type="ECO:0000313" key="4">
    <source>
        <dbReference type="EMBL" id="CCF59427.1"/>
    </source>
</evidence>
<dbReference type="InterPro" id="IPR045153">
    <property type="entry name" value="Est1/Ebs1-like"/>
</dbReference>
<dbReference type="HOGENOM" id="CLU_006407_0_0_1"/>
<evidence type="ECO:0000256" key="2">
    <source>
        <dbReference type="SAM" id="Phobius"/>
    </source>
</evidence>
<organism evidence="4 5">
    <name type="scientific">Kazachstania africana (strain ATCC 22294 / BCRC 22015 / CBS 2517 / CECT 1963 / NBRC 1671 / NRRL Y-8276)</name>
    <name type="common">Yeast</name>
    <name type="synonym">Kluyveromyces africanus</name>
    <dbReference type="NCBI Taxonomy" id="1071382"/>
    <lineage>
        <taxon>Eukaryota</taxon>
        <taxon>Fungi</taxon>
        <taxon>Dikarya</taxon>
        <taxon>Ascomycota</taxon>
        <taxon>Saccharomycotina</taxon>
        <taxon>Saccharomycetes</taxon>
        <taxon>Saccharomycetales</taxon>
        <taxon>Saccharomycetaceae</taxon>
        <taxon>Kazachstania</taxon>
    </lineage>
</organism>
<proteinExistence type="predicted"/>
<feature type="region of interest" description="Disordered" evidence="1">
    <location>
        <begin position="97"/>
        <end position="116"/>
    </location>
</feature>
<dbReference type="GO" id="GO:0042162">
    <property type="term" value="F:telomeric DNA binding"/>
    <property type="evidence" value="ECO:0007669"/>
    <property type="project" value="TreeGrafter"/>
</dbReference>
<dbReference type="PANTHER" id="PTHR15696:SF0">
    <property type="entry name" value="TELOMERASE-BINDING PROTEIN EST1A"/>
    <property type="match status" value="1"/>
</dbReference>
<dbReference type="GO" id="GO:0070034">
    <property type="term" value="F:telomerase RNA binding"/>
    <property type="evidence" value="ECO:0007669"/>
    <property type="project" value="TreeGrafter"/>
</dbReference>
<keyword evidence="2" id="KW-1133">Transmembrane helix</keyword>
<dbReference type="InterPro" id="IPR002716">
    <property type="entry name" value="PIN_dom"/>
</dbReference>
<dbReference type="FunCoup" id="H2AYM1">
    <property type="interactions" value="161"/>
</dbReference>
<evidence type="ECO:0000256" key="1">
    <source>
        <dbReference type="SAM" id="MobiDB-lite"/>
    </source>
</evidence>
<feature type="transmembrane region" description="Helical" evidence="2">
    <location>
        <begin position="709"/>
        <end position="728"/>
    </location>
</feature>
<dbReference type="OrthoDB" id="2017974at2759"/>
<dbReference type="SUPFAM" id="SSF48452">
    <property type="entry name" value="TPR-like"/>
    <property type="match status" value="1"/>
</dbReference>
<sequence length="1241" mass="143512">MPQISIQTPFDIITNSFTAMHSSETQDNNNNIDIFRPISPSAALRQKRHGSNSYIYKNQKRIARPDDKILNANININYIDHNSIVNENATPVKSVLSRRPSLSKKSNNVTPQPSFLVTEPPKSPFYVTNQSYTNIDVALSANNNGITNNNNQYTNMNTYNSINNNYNNIEGYSGNAVLPGNDDMFINTQSNKYRNNSTSTAIINDVSDNFVNNMNTDIQQNENIYQDQNFNDDTGNNNAESDNNQNNSNDESNNQNSEDNNDNPNNNNNNVEETSVTKKTSRVLIEKLQNIYKIIVKQEMELQQRCSQLTTSQTTELKNLWSIYKLNTDLINNYITFITTALLPSQSLQDIQIGEEIVEIYRIERRLWVYGTITFLDVLKNFSNFMDPEVCSQFITHVFISLSTMLIDLPPKHSIPWLQRLGDLSRMAIALYPSGFIDWKLSAEHWYMEAMKFTYSHGKLYYHMSTVQQNTLEAFVNLGKSVFCQDTFTPSQQYMQLVIDNIYQRTFVDRNKNGNVRNSDLIDYLKHSEVMLLPSFLENEDLQQVVLNYFNDRFGVDYNDNNIFETQDMFFQVPASLRFYFRHAPAFAESHILQLVGFGNPKNPFALLFDLPNFLKERKDKKEKNKSKSSTEISTMSIDTNDSRGPILNTSAYVNEGNIVTEYFDNIDSLRLPIDHPNILVWLKSLEHLNMTSLKCSVIVLRKFLRGPLLIALPHVLPWTYFIIATFLKAQSSKNTSSVKFWTIVMRRILPWNTLTSFLNVLLAYILDNFYQTESIAKLCETYSNFENFYELLDYFNRNENLPEIWKCWGTLWFDVISNKRALNADTFNGLGIEDHMFLDFPLDGIGFDELDETGENFWNRALRIVFLFKGIAENLQTGLRVSRTAPVHCRRDDIDPNHILKSFSFKMEGFDESSYSGQPFSTINKLLPLFENIDETNLDFDARPMLSVVKGENIFEYVGYKKLFLNNHSFDRNGELVSSSIYTAWVIDNDNSLNNSQGNQYTSNMQMTQQQRQLLPPEQQNFQMRNFASNEDTEDDFNFELYMNPEKLNKNMDQASIWTTANDEINRNITYFVFDATSWLRHFAHIYKLSTNNVLNFAVCLTTFQELRFLRKSKDENVVGAAARAIITMRQLYSEGKLLPLRFTGNVATDIEEHLEFEEQITWRSHVDEFVIEAVVKAQNKFISANESVTLRKGFNHVVLVTDDINMKRKAQEQGIKTFTTHFIFSVCRKLGIQDNVCTN</sequence>
<dbReference type="KEGG" id="kaf:KAFR_0H00180"/>
<dbReference type="Pfam" id="PF13638">
    <property type="entry name" value="PIN_4"/>
    <property type="match status" value="1"/>
</dbReference>
<dbReference type="InterPro" id="IPR029060">
    <property type="entry name" value="PIN-like_dom_sf"/>
</dbReference>